<dbReference type="SMART" id="SM00248">
    <property type="entry name" value="ANK"/>
    <property type="match status" value="10"/>
</dbReference>
<dbReference type="GO" id="GO:0003824">
    <property type="term" value="F:catalytic activity"/>
    <property type="evidence" value="ECO:0007669"/>
    <property type="project" value="InterPro"/>
</dbReference>
<dbReference type="InterPro" id="IPR036770">
    <property type="entry name" value="Ankyrin_rpt-contain_sf"/>
</dbReference>
<dbReference type="Gene3D" id="3.40.50.1580">
    <property type="entry name" value="Nucleoside phosphorylase domain"/>
    <property type="match status" value="1"/>
</dbReference>
<dbReference type="Gene3D" id="1.25.40.20">
    <property type="entry name" value="Ankyrin repeat-containing domain"/>
    <property type="match status" value="2"/>
</dbReference>
<dbReference type="Pfam" id="PF12796">
    <property type="entry name" value="Ank_2"/>
    <property type="match status" value="3"/>
</dbReference>
<name>A0AA37GB61_9PEZI</name>
<dbReference type="SUPFAM" id="SSF52540">
    <property type="entry name" value="P-loop containing nucleoside triphosphate hydrolases"/>
    <property type="match status" value="1"/>
</dbReference>
<dbReference type="InterPro" id="IPR035994">
    <property type="entry name" value="Nucleoside_phosphorylase_sf"/>
</dbReference>
<keyword evidence="5" id="KW-1185">Reference proteome</keyword>
<evidence type="ECO:0000256" key="2">
    <source>
        <dbReference type="PROSITE-ProRule" id="PRU00023"/>
    </source>
</evidence>
<feature type="repeat" description="ANK" evidence="2">
    <location>
        <begin position="919"/>
        <end position="951"/>
    </location>
</feature>
<feature type="repeat" description="ANK" evidence="2">
    <location>
        <begin position="886"/>
        <end position="918"/>
    </location>
</feature>
<accession>A0AA37GB61</accession>
<dbReference type="EMBL" id="BPPX01000001">
    <property type="protein sequence ID" value="GJC77684.1"/>
    <property type="molecule type" value="Genomic_DNA"/>
</dbReference>
<evidence type="ECO:0000313" key="4">
    <source>
        <dbReference type="EMBL" id="GJC77684.1"/>
    </source>
</evidence>
<evidence type="ECO:0000256" key="1">
    <source>
        <dbReference type="ARBA" id="ARBA00022737"/>
    </source>
</evidence>
<reference evidence="4 5" key="1">
    <citation type="submission" date="2021-07" db="EMBL/GenBank/DDBJ databases">
        <title>Genome data of Colletotrichum spaethianum.</title>
        <authorList>
            <person name="Utami Y.D."/>
            <person name="Hiruma K."/>
        </authorList>
    </citation>
    <scope>NUCLEOTIDE SEQUENCE [LARGE SCALE GENOMIC DNA]</scope>
    <source>
        <strain evidence="4 5">MAFF 242679</strain>
    </source>
</reference>
<dbReference type="PROSITE" id="PS50297">
    <property type="entry name" value="ANK_REP_REGION"/>
    <property type="match status" value="6"/>
</dbReference>
<sequence length="1067" mass="120217">MKHGLTRRQLTDDHDPLCFEMEAAGLMDTFPCLVIRGICDYSDSHKAKNWQEYAAATAAAYARELLCAMPTPVTQKLLAQPDIFSDKASRRKDLLESLKFDQIDNRRSNIKSALGKTCKWLTSHRSYEDWLDPEKLPAHHGFLWISGKPGAGKSTIMKFAMNRTKRGQAKNSAGNSAVIHFFFNARGEDVEKTTVGMYRSLLHQLLRTLPDLQEVLDMADFNLLIADHSFPWKLRLLQKLFKRAILRLGKRQISCFIDALDECAEDEIREMVKSFEELGRLSIRKGIKLYTCFSSRHYPHISIRNGLRLTLEDQEGHEKDLQDYVRNKLETESKSQTEDLTAQILRKASGVFLWVVLVIDILNRDIQRGRIFAVKERLEALPAKLSDLFEDILTRDNDNKQDLLLAIKWVLFAKWPLKREEYYFALLSGMKRPEALVEWNRKDVSVESMERFVVSSSKGLAETTRSWDRTVQFTHESVRDFLLKEQGLRKLWPELGSDFESQCQNDLKEYCLVYFTRTDRSTDVLGEETLLRTPSVSVDFSSDGNVSESANEDVADNILEKYPFLEYATNQVFYHAEAAAPLVPQERFFLEFPVDHWISLNNLFKRYKTIRHIPVSTALLGIVAGKGLSRLVETVLRQTPDIEIGGGLLAAILNGNEETAEILLQHIAKKSEREELDPSHGLGPDCDVQMAPSIDFHDERGRTPLFFAAQTGLVGTVKKLLSLGAKTCFYIEQRMPPHYSPLYSAAEKGREVIVRLILEERSKAEELGIASRPTFSEAHPQNENNLEDTAAKSWSVAEILAWTGTNNQLSSTPAKTVDNDDVDLSLLLAAKTGQEGIAKLLLEYDEQIIPMHHRSKALEYAIEEEDESAREILLDMGEDMIEDWLRNKKPLELACYYRHPAIVRLLIRKGADVNTVGPEGQTPLHVACERHSLAIVQMLVKAGAGVQTIDGRGRTALQYACEAGHLAIAEVLIEAGSTVQAADNVGKSPLHHACRNGSTDIAEMLIEAGADVCARDNKGRTPIFDAVAEYIEGCLDTLLSHGADINDRDESAQTPLFEAEPRCRSCG</sequence>
<feature type="repeat" description="ANK" evidence="2">
    <location>
        <begin position="985"/>
        <end position="1017"/>
    </location>
</feature>
<feature type="repeat" description="ANK" evidence="2">
    <location>
        <begin position="952"/>
        <end position="984"/>
    </location>
</feature>
<feature type="repeat" description="ANK" evidence="2">
    <location>
        <begin position="1018"/>
        <end position="1050"/>
    </location>
</feature>
<feature type="repeat" description="ANK" evidence="2">
    <location>
        <begin position="700"/>
        <end position="725"/>
    </location>
</feature>
<feature type="domain" description="Nephrocystin 3-like N-terminal" evidence="3">
    <location>
        <begin position="117"/>
        <end position="296"/>
    </location>
</feature>
<proteinExistence type="predicted"/>
<dbReference type="SUPFAM" id="SSF53167">
    <property type="entry name" value="Purine and uridine phosphorylases"/>
    <property type="match status" value="1"/>
</dbReference>
<protein>
    <submittedName>
        <fullName evidence="4">Ankyrin-3</fullName>
    </submittedName>
</protein>
<organism evidence="4 5">
    <name type="scientific">Colletotrichum liriopes</name>
    <dbReference type="NCBI Taxonomy" id="708192"/>
    <lineage>
        <taxon>Eukaryota</taxon>
        <taxon>Fungi</taxon>
        <taxon>Dikarya</taxon>
        <taxon>Ascomycota</taxon>
        <taxon>Pezizomycotina</taxon>
        <taxon>Sordariomycetes</taxon>
        <taxon>Hypocreomycetidae</taxon>
        <taxon>Glomerellales</taxon>
        <taxon>Glomerellaceae</taxon>
        <taxon>Colletotrichum</taxon>
        <taxon>Colletotrichum spaethianum species complex</taxon>
    </lineage>
</organism>
<dbReference type="SUPFAM" id="SSF48403">
    <property type="entry name" value="Ankyrin repeat"/>
    <property type="match status" value="1"/>
</dbReference>
<keyword evidence="2" id="KW-0040">ANK repeat</keyword>
<dbReference type="PRINTS" id="PR01415">
    <property type="entry name" value="ANKYRIN"/>
</dbReference>
<evidence type="ECO:0000259" key="3">
    <source>
        <dbReference type="Pfam" id="PF24883"/>
    </source>
</evidence>
<dbReference type="InterPro" id="IPR027417">
    <property type="entry name" value="P-loop_NTPase"/>
</dbReference>
<dbReference type="Pfam" id="PF24883">
    <property type="entry name" value="NPHP3_N"/>
    <property type="match status" value="1"/>
</dbReference>
<dbReference type="PANTHER" id="PTHR10039">
    <property type="entry name" value="AMELOGENIN"/>
    <property type="match status" value="1"/>
</dbReference>
<dbReference type="InterPro" id="IPR056884">
    <property type="entry name" value="NPHP3-like_N"/>
</dbReference>
<keyword evidence="1" id="KW-0677">Repeat</keyword>
<gene>
    <name evidence="4" type="ORF">ColLi_00522</name>
</gene>
<dbReference type="InterPro" id="IPR002110">
    <property type="entry name" value="Ankyrin_rpt"/>
</dbReference>
<evidence type="ECO:0000313" key="5">
    <source>
        <dbReference type="Proteomes" id="UP001055172"/>
    </source>
</evidence>
<dbReference type="PANTHER" id="PTHR10039:SF5">
    <property type="entry name" value="NACHT DOMAIN-CONTAINING PROTEIN"/>
    <property type="match status" value="1"/>
</dbReference>
<dbReference type="Gene3D" id="3.40.50.300">
    <property type="entry name" value="P-loop containing nucleotide triphosphate hydrolases"/>
    <property type="match status" value="1"/>
</dbReference>
<dbReference type="AlphaFoldDB" id="A0AA37GB61"/>
<dbReference type="Proteomes" id="UP001055172">
    <property type="component" value="Unassembled WGS sequence"/>
</dbReference>
<dbReference type="GO" id="GO:0009116">
    <property type="term" value="P:nucleoside metabolic process"/>
    <property type="evidence" value="ECO:0007669"/>
    <property type="project" value="InterPro"/>
</dbReference>
<comment type="caution">
    <text evidence="4">The sequence shown here is derived from an EMBL/GenBank/DDBJ whole genome shotgun (WGS) entry which is preliminary data.</text>
</comment>
<dbReference type="PROSITE" id="PS50088">
    <property type="entry name" value="ANK_REPEAT"/>
    <property type="match status" value="6"/>
</dbReference>